<proteinExistence type="predicted"/>
<dbReference type="EMBL" id="KV480473">
    <property type="protein sequence ID" value="OCT55624.1"/>
    <property type="molecule type" value="Genomic_DNA"/>
</dbReference>
<sequence>MVNPYHIITRHKLYGKVLFWLLTQLRCNADTHLTECGLCECPAEKHLETFKEVLVHSSLLVWAVILVALQHFRAKQHSDVKS</sequence>
<keyword evidence="1" id="KW-0812">Transmembrane</keyword>
<dbReference type="Proteomes" id="UP000694892">
    <property type="component" value="Unassembled WGS sequence"/>
</dbReference>
<protein>
    <submittedName>
        <fullName evidence="2">Uncharacterized protein</fullName>
    </submittedName>
</protein>
<name>A0A974GYL1_XENLA</name>
<evidence type="ECO:0000313" key="2">
    <source>
        <dbReference type="EMBL" id="OCT55624.1"/>
    </source>
</evidence>
<accession>A0A974GYL1</accession>
<evidence type="ECO:0000256" key="1">
    <source>
        <dbReference type="SAM" id="Phobius"/>
    </source>
</evidence>
<feature type="transmembrane region" description="Helical" evidence="1">
    <location>
        <begin position="53"/>
        <end position="72"/>
    </location>
</feature>
<organism evidence="2">
    <name type="scientific">Xenopus laevis</name>
    <name type="common">African clawed frog</name>
    <dbReference type="NCBI Taxonomy" id="8355"/>
    <lineage>
        <taxon>Eukaryota</taxon>
        <taxon>Metazoa</taxon>
        <taxon>Chordata</taxon>
        <taxon>Craniata</taxon>
        <taxon>Vertebrata</taxon>
        <taxon>Euteleostomi</taxon>
        <taxon>Amphibia</taxon>
        <taxon>Batrachia</taxon>
        <taxon>Anura</taxon>
        <taxon>Pipoidea</taxon>
        <taxon>Pipidae</taxon>
        <taxon>Xenopodinae</taxon>
        <taxon>Xenopus</taxon>
        <taxon>Xenopus</taxon>
    </lineage>
</organism>
<keyword evidence="1" id="KW-1133">Transmembrane helix</keyword>
<keyword evidence="1" id="KW-0472">Membrane</keyword>
<reference evidence="2" key="1">
    <citation type="submission" date="2016-05" db="EMBL/GenBank/DDBJ databases">
        <title>WGS assembly of Xenopus laevis.</title>
        <authorList>
            <person name="Session A."/>
            <person name="Uno Y."/>
            <person name="Kwon T."/>
            <person name="Chapman J."/>
            <person name="Toyoda A."/>
            <person name="Takahashi S."/>
            <person name="Fukui A."/>
            <person name="Hikosaka A."/>
            <person name="Putnam N."/>
            <person name="Stites J."/>
            <person name="Van Heeringen S."/>
            <person name="Quigley I."/>
            <person name="Heinz S."/>
            <person name="Hellsten U."/>
            <person name="Lyons J."/>
            <person name="Suzuki A."/>
            <person name="Kondo M."/>
            <person name="Ogino H."/>
            <person name="Ochi H."/>
            <person name="Bogdanovic O."/>
            <person name="Lister R."/>
            <person name="Georgiou G."/>
            <person name="Paranjpe S."/>
            <person name="Van Kruijsbergen I."/>
            <person name="Mozaffari S."/>
            <person name="Shu S."/>
            <person name="Schmutz J."/>
            <person name="Jenkins J."/>
            <person name="Grimwood J."/>
            <person name="Carlson J."/>
            <person name="Mitros T."/>
            <person name="Simakov O."/>
            <person name="Heald R."/>
            <person name="Miller K."/>
            <person name="Haudenschild C."/>
            <person name="Kuroki Y."/>
            <person name="Tanaka T."/>
            <person name="Michiue T."/>
            <person name="Watanabe M."/>
            <person name="Kinoshita T."/>
            <person name="Ohta Y."/>
            <person name="Mawaribuchi S."/>
            <person name="Suzuki Y."/>
            <person name="Haramoto Y."/>
            <person name="Yamamoto T."/>
            <person name="Takagi C."/>
            <person name="Kitzman J."/>
            <person name="Shendure J."/>
            <person name="Nakayama T."/>
            <person name="Izutsu Y."/>
            <person name="Robert J."/>
            <person name="Dichmann D."/>
            <person name="Flajnik M."/>
            <person name="Houston D."/>
            <person name="Marcotte E."/>
            <person name="Wallingford J."/>
            <person name="Ito Y."/>
            <person name="Asashima M."/>
            <person name="Ueno N."/>
            <person name="Matsuda Y."/>
            <person name="Jan Veenstra G."/>
            <person name="Fujiyama A."/>
            <person name="Harland R."/>
            <person name="Taira M."/>
            <person name="Rokhsar D.S."/>
        </authorList>
    </citation>
    <scope>NUCLEOTIDE SEQUENCE</scope>
    <source>
        <strain evidence="2">J</strain>
        <tissue evidence="2">Blood</tissue>
    </source>
</reference>
<dbReference type="AlphaFoldDB" id="A0A974GYL1"/>
<gene>
    <name evidence="2" type="ORF">XELAEV_18000379mg</name>
</gene>